<dbReference type="RefSeq" id="WP_073010757.1">
    <property type="nucleotide sequence ID" value="NZ_FQZO01000008.1"/>
</dbReference>
<sequence>MSYVIENDKLKLSFRALGGEMTSIRSKKDGLEYLWKGDEAYWKYHSPVLFPIVGKVLNNEYRVDGNTYVLPQHGLARLHEYEVIKETPASISFRLRYNEELLKVYPFRFSLTISYTLQEDTIKVQYSVHNEDYKTIYFSVGAHPAFMCPLFEGESFNDYYLEFNEKEDLNLMKLNEQGFFIREKEEFMKNSNTIPLSLDLFKSDALVFSELKSSTIAIKTKKHDRSITMNFSQFPFLGIWTKNTGAPFLCLEPWHGHADYEDFNGDISKKPGMVSLTTGQTFSCSYDVTIS</sequence>
<name>A0A1M6M9R7_9CLOT</name>
<dbReference type="CDD" id="cd09024">
    <property type="entry name" value="Aldose_epim_lacX"/>
    <property type="match status" value="1"/>
</dbReference>
<dbReference type="SUPFAM" id="SSF74650">
    <property type="entry name" value="Galactose mutarotase-like"/>
    <property type="match status" value="1"/>
</dbReference>
<dbReference type="GO" id="GO:0030246">
    <property type="term" value="F:carbohydrate binding"/>
    <property type="evidence" value="ECO:0007669"/>
    <property type="project" value="InterPro"/>
</dbReference>
<dbReference type="InterPro" id="IPR014718">
    <property type="entry name" value="GH-type_carb-bd"/>
</dbReference>
<dbReference type="InterPro" id="IPR011013">
    <property type="entry name" value="Gal_mutarotase_sf_dom"/>
</dbReference>
<organism evidence="1 2">
    <name type="scientific">Clostridium amylolyticum</name>
    <dbReference type="NCBI Taxonomy" id="1121298"/>
    <lineage>
        <taxon>Bacteria</taxon>
        <taxon>Bacillati</taxon>
        <taxon>Bacillota</taxon>
        <taxon>Clostridia</taxon>
        <taxon>Eubacteriales</taxon>
        <taxon>Clostridiaceae</taxon>
        <taxon>Clostridium</taxon>
    </lineage>
</organism>
<dbReference type="Gene3D" id="2.70.98.10">
    <property type="match status" value="1"/>
</dbReference>
<dbReference type="PANTHER" id="PTHR11122">
    <property type="entry name" value="APOSPORY-ASSOCIATED PROTEIN C-RELATED"/>
    <property type="match status" value="1"/>
</dbReference>
<dbReference type="STRING" id="1121298.SAMN05444401_3900"/>
<dbReference type="InterPro" id="IPR037481">
    <property type="entry name" value="LacX"/>
</dbReference>
<dbReference type="GO" id="GO:0005975">
    <property type="term" value="P:carbohydrate metabolic process"/>
    <property type="evidence" value="ECO:0007669"/>
    <property type="project" value="InterPro"/>
</dbReference>
<proteinExistence type="predicted"/>
<accession>A0A1M6M9R7</accession>
<dbReference type="PANTHER" id="PTHR11122:SF13">
    <property type="entry name" value="GLUCOSE-6-PHOSPHATE 1-EPIMERASE"/>
    <property type="match status" value="1"/>
</dbReference>
<gene>
    <name evidence="1" type="ORF">SAMN05444401_3900</name>
</gene>
<reference evidence="1 2" key="1">
    <citation type="submission" date="2016-11" db="EMBL/GenBank/DDBJ databases">
        <authorList>
            <person name="Jaros S."/>
            <person name="Januszkiewicz K."/>
            <person name="Wedrychowicz H."/>
        </authorList>
    </citation>
    <scope>NUCLEOTIDE SEQUENCE [LARGE SCALE GENOMIC DNA]</scope>
    <source>
        <strain evidence="1 2">DSM 21864</strain>
    </source>
</reference>
<dbReference type="Pfam" id="PF01263">
    <property type="entry name" value="Aldose_epim"/>
    <property type="match status" value="1"/>
</dbReference>
<protein>
    <submittedName>
        <fullName evidence="1">Galactose mutarotase</fullName>
    </submittedName>
</protein>
<evidence type="ECO:0000313" key="1">
    <source>
        <dbReference type="EMBL" id="SHJ80043.1"/>
    </source>
</evidence>
<evidence type="ECO:0000313" key="2">
    <source>
        <dbReference type="Proteomes" id="UP000184080"/>
    </source>
</evidence>
<dbReference type="GO" id="GO:0016853">
    <property type="term" value="F:isomerase activity"/>
    <property type="evidence" value="ECO:0007669"/>
    <property type="project" value="InterPro"/>
</dbReference>
<dbReference type="EMBL" id="FQZO01000008">
    <property type="protein sequence ID" value="SHJ80043.1"/>
    <property type="molecule type" value="Genomic_DNA"/>
</dbReference>
<dbReference type="OrthoDB" id="9795355at2"/>
<dbReference type="InterPro" id="IPR008183">
    <property type="entry name" value="Aldose_1/G6P_1-epimerase"/>
</dbReference>
<dbReference type="Proteomes" id="UP000184080">
    <property type="component" value="Unassembled WGS sequence"/>
</dbReference>
<dbReference type="AlphaFoldDB" id="A0A1M6M9R7"/>
<keyword evidence="2" id="KW-1185">Reference proteome</keyword>